<keyword evidence="7" id="KW-1278">Translocase</keyword>
<accession>A0AAE3EFJ4</accession>
<dbReference type="SUPFAM" id="SSF55008">
    <property type="entry name" value="HMA, heavy metal-associated domain"/>
    <property type="match status" value="1"/>
</dbReference>
<dbReference type="SUPFAM" id="SSF81665">
    <property type="entry name" value="Calcium ATPase, transmembrane domain M"/>
    <property type="match status" value="1"/>
</dbReference>
<dbReference type="PANTHER" id="PTHR48085">
    <property type="entry name" value="CADMIUM/ZINC-TRANSPORTING ATPASE HMA2-RELATED"/>
    <property type="match status" value="1"/>
</dbReference>
<evidence type="ECO:0000259" key="13">
    <source>
        <dbReference type="Pfam" id="PF00122"/>
    </source>
</evidence>
<evidence type="ECO:0000313" key="15">
    <source>
        <dbReference type="EMBL" id="MCD1653582.1"/>
    </source>
</evidence>
<evidence type="ECO:0000256" key="5">
    <source>
        <dbReference type="ARBA" id="ARBA00022741"/>
    </source>
</evidence>
<comment type="similarity">
    <text evidence="2 12">Belongs to the cation transport ATPase (P-type) (TC 3.A.3) family. Type IB subfamily.</text>
</comment>
<proteinExistence type="inferred from homology"/>
<comment type="catalytic activity">
    <reaction evidence="11">
        <text>Zn(2+)(in) + ATP + H2O = Zn(2+)(out) + ADP + phosphate + H(+)</text>
        <dbReference type="Rhea" id="RHEA:20621"/>
        <dbReference type="ChEBI" id="CHEBI:15377"/>
        <dbReference type="ChEBI" id="CHEBI:15378"/>
        <dbReference type="ChEBI" id="CHEBI:29105"/>
        <dbReference type="ChEBI" id="CHEBI:30616"/>
        <dbReference type="ChEBI" id="CHEBI:43474"/>
        <dbReference type="ChEBI" id="CHEBI:456216"/>
        <dbReference type="EC" id="7.2.2.12"/>
    </reaction>
</comment>
<organism evidence="15 16">
    <name type="scientific">Teretinema zuelzerae</name>
    <dbReference type="NCBI Taxonomy" id="156"/>
    <lineage>
        <taxon>Bacteria</taxon>
        <taxon>Pseudomonadati</taxon>
        <taxon>Spirochaetota</taxon>
        <taxon>Spirochaetia</taxon>
        <taxon>Spirochaetales</taxon>
        <taxon>Treponemataceae</taxon>
        <taxon>Teretinema</taxon>
    </lineage>
</organism>
<dbReference type="SFLD" id="SFLDF00027">
    <property type="entry name" value="p-type_atpase"/>
    <property type="match status" value="1"/>
</dbReference>
<keyword evidence="6 12" id="KW-0067">ATP-binding</keyword>
<evidence type="ECO:0000256" key="3">
    <source>
        <dbReference type="ARBA" id="ARBA00022692"/>
    </source>
</evidence>
<dbReference type="Pfam" id="PF00122">
    <property type="entry name" value="E1-E2_ATPase"/>
    <property type="match status" value="1"/>
</dbReference>
<dbReference type="GO" id="GO:0015086">
    <property type="term" value="F:cadmium ion transmembrane transporter activity"/>
    <property type="evidence" value="ECO:0007669"/>
    <property type="project" value="TreeGrafter"/>
</dbReference>
<dbReference type="InterPro" id="IPR036412">
    <property type="entry name" value="HAD-like_sf"/>
</dbReference>
<evidence type="ECO:0000256" key="11">
    <source>
        <dbReference type="ARBA" id="ARBA00047308"/>
    </source>
</evidence>
<feature type="transmembrane region" description="Helical" evidence="12">
    <location>
        <begin position="644"/>
        <end position="666"/>
    </location>
</feature>
<dbReference type="Gene3D" id="2.70.150.10">
    <property type="entry name" value="Calcium-transporting ATPase, cytoplasmic transduction domain A"/>
    <property type="match status" value="1"/>
</dbReference>
<dbReference type="GO" id="GO:0005524">
    <property type="term" value="F:ATP binding"/>
    <property type="evidence" value="ECO:0007669"/>
    <property type="project" value="UniProtKB-UniRule"/>
</dbReference>
<keyword evidence="9 12" id="KW-0472">Membrane</keyword>
<dbReference type="NCBIfam" id="TIGR01494">
    <property type="entry name" value="ATPase_P-type"/>
    <property type="match status" value="1"/>
</dbReference>
<reference evidence="15" key="1">
    <citation type="submission" date="2021-08" db="EMBL/GenBank/DDBJ databases">
        <title>Comparative analyses of Brucepasteria parasyntrophica and Teretinema zuelzerae.</title>
        <authorList>
            <person name="Song Y."/>
            <person name="Brune A."/>
        </authorList>
    </citation>
    <scope>NUCLEOTIDE SEQUENCE</scope>
    <source>
        <strain evidence="15">DSM 1903</strain>
    </source>
</reference>
<dbReference type="Proteomes" id="UP001198163">
    <property type="component" value="Unassembled WGS sequence"/>
</dbReference>
<protein>
    <recommendedName>
        <fullName evidence="10">P-type Zn(2+) transporter</fullName>
        <ecNumber evidence="10">7.2.2.12</ecNumber>
    </recommendedName>
</protein>
<keyword evidence="12" id="KW-1003">Cell membrane</keyword>
<feature type="domain" description="P-type ATPase A" evidence="13">
    <location>
        <begin position="194"/>
        <end position="294"/>
    </location>
</feature>
<evidence type="ECO:0000256" key="2">
    <source>
        <dbReference type="ARBA" id="ARBA00006024"/>
    </source>
</evidence>
<evidence type="ECO:0000256" key="6">
    <source>
        <dbReference type="ARBA" id="ARBA00022840"/>
    </source>
</evidence>
<dbReference type="EMBL" id="JAINWA010000001">
    <property type="protein sequence ID" value="MCD1653582.1"/>
    <property type="molecule type" value="Genomic_DNA"/>
</dbReference>
<dbReference type="GO" id="GO:0016887">
    <property type="term" value="F:ATP hydrolysis activity"/>
    <property type="evidence" value="ECO:0007669"/>
    <property type="project" value="InterPro"/>
</dbReference>
<dbReference type="EC" id="7.2.2.12" evidence="10"/>
<feature type="domain" description="HMA" evidence="14">
    <location>
        <begin position="4"/>
        <end position="58"/>
    </location>
</feature>
<dbReference type="GO" id="GO:0005886">
    <property type="term" value="C:plasma membrane"/>
    <property type="evidence" value="ECO:0007669"/>
    <property type="project" value="UniProtKB-SubCell"/>
</dbReference>
<dbReference type="CDD" id="cd00371">
    <property type="entry name" value="HMA"/>
    <property type="match status" value="1"/>
</dbReference>
<keyword evidence="5 12" id="KW-0547">Nucleotide-binding</keyword>
<dbReference type="GO" id="GO:0016463">
    <property type="term" value="F:P-type zinc transporter activity"/>
    <property type="evidence" value="ECO:0007669"/>
    <property type="project" value="UniProtKB-EC"/>
</dbReference>
<keyword evidence="16" id="KW-1185">Reference proteome</keyword>
<evidence type="ECO:0000256" key="4">
    <source>
        <dbReference type="ARBA" id="ARBA00022723"/>
    </source>
</evidence>
<dbReference type="RefSeq" id="WP_230752715.1">
    <property type="nucleotide sequence ID" value="NZ_JAINWA010000001.1"/>
</dbReference>
<evidence type="ECO:0000256" key="8">
    <source>
        <dbReference type="ARBA" id="ARBA00022989"/>
    </source>
</evidence>
<gene>
    <name evidence="15" type="primary">cadA</name>
    <name evidence="15" type="ORF">K7J14_02570</name>
</gene>
<dbReference type="InterPro" id="IPR001757">
    <property type="entry name" value="P_typ_ATPase"/>
</dbReference>
<dbReference type="InterPro" id="IPR008250">
    <property type="entry name" value="ATPase_P-typ_transduc_dom_A_sf"/>
</dbReference>
<dbReference type="Pfam" id="PF00702">
    <property type="entry name" value="Hydrolase"/>
    <property type="match status" value="1"/>
</dbReference>
<dbReference type="Gene3D" id="3.40.1110.10">
    <property type="entry name" value="Calcium-transporting ATPase, cytoplasmic domain N"/>
    <property type="match status" value="1"/>
</dbReference>
<dbReference type="InterPro" id="IPR059000">
    <property type="entry name" value="ATPase_P-type_domA"/>
</dbReference>
<dbReference type="InterPro" id="IPR051014">
    <property type="entry name" value="Cation_Transport_ATPase_IB"/>
</dbReference>
<dbReference type="PRINTS" id="PR00941">
    <property type="entry name" value="CDATPASE"/>
</dbReference>
<dbReference type="InterPro" id="IPR027256">
    <property type="entry name" value="P-typ_ATPase_IB"/>
</dbReference>
<dbReference type="Gene3D" id="3.40.50.1000">
    <property type="entry name" value="HAD superfamily/HAD-like"/>
    <property type="match status" value="1"/>
</dbReference>
<evidence type="ECO:0000313" key="16">
    <source>
        <dbReference type="Proteomes" id="UP001198163"/>
    </source>
</evidence>
<feature type="transmembrane region" description="Helical" evidence="12">
    <location>
        <begin position="672"/>
        <end position="691"/>
    </location>
</feature>
<dbReference type="FunFam" id="2.70.150.10:FF:000002">
    <property type="entry name" value="Copper-transporting ATPase 1, putative"/>
    <property type="match status" value="1"/>
</dbReference>
<dbReference type="GO" id="GO:0046872">
    <property type="term" value="F:metal ion binding"/>
    <property type="evidence" value="ECO:0007669"/>
    <property type="project" value="UniProtKB-KW"/>
</dbReference>
<dbReference type="InterPro" id="IPR006121">
    <property type="entry name" value="HMA_dom"/>
</dbReference>
<comment type="caution">
    <text evidence="15">The sequence shown here is derived from an EMBL/GenBank/DDBJ whole genome shotgun (WGS) entry which is preliminary data.</text>
</comment>
<evidence type="ECO:0000259" key="14">
    <source>
        <dbReference type="Pfam" id="PF00403"/>
    </source>
</evidence>
<evidence type="ECO:0000256" key="7">
    <source>
        <dbReference type="ARBA" id="ARBA00022967"/>
    </source>
</evidence>
<feature type="transmembrane region" description="Helical" evidence="12">
    <location>
        <begin position="82"/>
        <end position="101"/>
    </location>
</feature>
<sequence length="701" mass="74993">MTKYKIQGLDCAQCANEIECALQKNEGLTDARISFATGYAYIDSRYEDQARSIIDKVEPGVTITAEGTKPEKEENEDSGKGGILRLIAAGVLFLVGSVFNADLHATPYAIVEYLVLLTAFALVGAPVLASAVRSIFRGQVFNEMFLMSIATVGAIAIHELSEAVGVMLFYAVGEFLQDRAVDRSKKSIAALMDLRPESARLFENGERRIVSPEEVSVGSLLEVLPGERVPLDGEVVEGTSFVNTSSLTGESVPRKVEAGDKVLGGFVNDEGRILVRVEKEFGQTSAARIIELVESAASHKAPTEKFITRFAAVYTPFVVIAAVMVAFLPPLFISGATFSEWIYRALVLLVISCPCALVISIPLGYFGGIGGASRNKLLIKGANYIDILTKVDTVVFDKTGTLTEGVFSVVNIVTRNGFTKDDLLGWAASAESHSTHPIARSIREAAGNREQKADDIQEVKGHGVIAKVGSHSIAVGNDRLMHRENIVHEDCEVDGTVAYVAVDGIYAGFIVISDRIKKVAAGTIADLKKLGVRKVVMLTGDDHKVAEMVASEIGLDGFFAELLPDEKVAKLEMLENDPNRNGAVVFVGDGMNDAPVLVRSDVGFAMGGLGSDAAIEAADVVVMDDDIARIPLALRISNFTRRVVIQNIVLALAVKGVFIVLGTMGVANMWEAVIADVGVALLAVLNALRTAGYAKNQSRIS</sequence>
<dbReference type="SUPFAM" id="SSF56784">
    <property type="entry name" value="HAD-like"/>
    <property type="match status" value="1"/>
</dbReference>
<name>A0AAE3EFJ4_9SPIR</name>
<dbReference type="PANTHER" id="PTHR48085:SF5">
    <property type="entry name" value="CADMIUM_ZINC-TRANSPORTING ATPASE HMA4-RELATED"/>
    <property type="match status" value="1"/>
</dbReference>
<dbReference type="InterPro" id="IPR044492">
    <property type="entry name" value="P_typ_ATPase_HD_dom"/>
</dbReference>
<dbReference type="AlphaFoldDB" id="A0AAE3EFJ4"/>
<keyword evidence="8 12" id="KW-1133">Transmembrane helix</keyword>
<keyword evidence="4 12" id="KW-0479">Metal-binding</keyword>
<dbReference type="Pfam" id="PF00403">
    <property type="entry name" value="HMA"/>
    <property type="match status" value="1"/>
</dbReference>
<feature type="transmembrane region" description="Helical" evidence="12">
    <location>
        <begin position="113"/>
        <end position="136"/>
    </location>
</feature>
<evidence type="ECO:0000256" key="9">
    <source>
        <dbReference type="ARBA" id="ARBA00023136"/>
    </source>
</evidence>
<feature type="transmembrane region" description="Helical" evidence="12">
    <location>
        <begin position="341"/>
        <end position="366"/>
    </location>
</feature>
<dbReference type="SFLD" id="SFLDG00002">
    <property type="entry name" value="C1.7:_P-type_atpase_like"/>
    <property type="match status" value="1"/>
</dbReference>
<dbReference type="InterPro" id="IPR023214">
    <property type="entry name" value="HAD_sf"/>
</dbReference>
<dbReference type="SUPFAM" id="SSF81653">
    <property type="entry name" value="Calcium ATPase, transduction domain A"/>
    <property type="match status" value="1"/>
</dbReference>
<evidence type="ECO:0000256" key="10">
    <source>
        <dbReference type="ARBA" id="ARBA00039097"/>
    </source>
</evidence>
<keyword evidence="3 12" id="KW-0812">Transmembrane</keyword>
<dbReference type="InterPro" id="IPR036163">
    <property type="entry name" value="HMA_dom_sf"/>
</dbReference>
<comment type="subcellular location">
    <subcellularLocation>
        <location evidence="12">Cell membrane</location>
    </subcellularLocation>
    <subcellularLocation>
        <location evidence="1">Membrane</location>
        <topology evidence="1">Multi-pass membrane protein</topology>
    </subcellularLocation>
</comment>
<dbReference type="NCBIfam" id="TIGR01512">
    <property type="entry name" value="ATPase-IB2_Cd"/>
    <property type="match status" value="1"/>
</dbReference>
<evidence type="ECO:0000256" key="1">
    <source>
        <dbReference type="ARBA" id="ARBA00004141"/>
    </source>
</evidence>
<dbReference type="SFLD" id="SFLDS00003">
    <property type="entry name" value="Haloacid_Dehalogenase"/>
    <property type="match status" value="1"/>
</dbReference>
<dbReference type="NCBIfam" id="TIGR01525">
    <property type="entry name" value="ATPase-IB_hvy"/>
    <property type="match status" value="1"/>
</dbReference>
<dbReference type="Gene3D" id="3.30.70.100">
    <property type="match status" value="1"/>
</dbReference>
<dbReference type="InterPro" id="IPR023298">
    <property type="entry name" value="ATPase_P-typ_TM_dom_sf"/>
</dbReference>
<evidence type="ECO:0000256" key="12">
    <source>
        <dbReference type="RuleBase" id="RU362081"/>
    </source>
</evidence>
<feature type="transmembrane region" description="Helical" evidence="12">
    <location>
        <begin position="310"/>
        <end position="329"/>
    </location>
</feature>
<dbReference type="InterPro" id="IPR023299">
    <property type="entry name" value="ATPase_P-typ_cyto_dom_N"/>
</dbReference>
<dbReference type="PRINTS" id="PR00119">
    <property type="entry name" value="CATATPASE"/>
</dbReference>
<dbReference type="InterPro" id="IPR018303">
    <property type="entry name" value="ATPase_P-typ_P_site"/>
</dbReference>
<dbReference type="PROSITE" id="PS00154">
    <property type="entry name" value="ATPASE_E1_E2"/>
    <property type="match status" value="1"/>
</dbReference>